<dbReference type="Pfam" id="PF00126">
    <property type="entry name" value="HTH_1"/>
    <property type="match status" value="1"/>
</dbReference>
<keyword evidence="4" id="KW-0804">Transcription</keyword>
<dbReference type="PROSITE" id="PS50931">
    <property type="entry name" value="HTH_LYSR"/>
    <property type="match status" value="1"/>
</dbReference>
<dbReference type="InterPro" id="IPR000847">
    <property type="entry name" value="LysR_HTH_N"/>
</dbReference>
<keyword evidence="7" id="KW-1185">Reference proteome</keyword>
<evidence type="ECO:0000256" key="2">
    <source>
        <dbReference type="ARBA" id="ARBA00023015"/>
    </source>
</evidence>
<comment type="similarity">
    <text evidence="1">Belongs to the LysR transcriptional regulatory family.</text>
</comment>
<dbReference type="GO" id="GO:0003677">
    <property type="term" value="F:DNA binding"/>
    <property type="evidence" value="ECO:0007669"/>
    <property type="project" value="UniProtKB-KW"/>
</dbReference>
<evidence type="ECO:0000256" key="3">
    <source>
        <dbReference type="ARBA" id="ARBA00023125"/>
    </source>
</evidence>
<evidence type="ECO:0000313" key="6">
    <source>
        <dbReference type="EMBL" id="SDY85350.1"/>
    </source>
</evidence>
<dbReference type="InterPro" id="IPR005119">
    <property type="entry name" value="LysR_subst-bd"/>
</dbReference>
<dbReference type="InterPro" id="IPR036388">
    <property type="entry name" value="WH-like_DNA-bd_sf"/>
</dbReference>
<gene>
    <name evidence="6" type="ORF">SAMN05216215_103718</name>
</gene>
<dbReference type="SUPFAM" id="SSF53850">
    <property type="entry name" value="Periplasmic binding protein-like II"/>
    <property type="match status" value="1"/>
</dbReference>
<organism evidence="6 7">
    <name type="scientific">Saccharopolyspora shandongensis</name>
    <dbReference type="NCBI Taxonomy" id="418495"/>
    <lineage>
        <taxon>Bacteria</taxon>
        <taxon>Bacillati</taxon>
        <taxon>Actinomycetota</taxon>
        <taxon>Actinomycetes</taxon>
        <taxon>Pseudonocardiales</taxon>
        <taxon>Pseudonocardiaceae</taxon>
        <taxon>Saccharopolyspora</taxon>
    </lineage>
</organism>
<dbReference type="Gene3D" id="3.40.190.290">
    <property type="match status" value="1"/>
</dbReference>
<evidence type="ECO:0000256" key="1">
    <source>
        <dbReference type="ARBA" id="ARBA00009437"/>
    </source>
</evidence>
<keyword evidence="2" id="KW-0805">Transcription regulation</keyword>
<name>A0A1H3N9J9_9PSEU</name>
<evidence type="ECO:0000259" key="5">
    <source>
        <dbReference type="PROSITE" id="PS50931"/>
    </source>
</evidence>
<dbReference type="EMBL" id="FNOK01000037">
    <property type="protein sequence ID" value="SDY85350.1"/>
    <property type="molecule type" value="Genomic_DNA"/>
</dbReference>
<dbReference type="Gene3D" id="1.10.10.10">
    <property type="entry name" value="Winged helix-like DNA-binding domain superfamily/Winged helix DNA-binding domain"/>
    <property type="match status" value="1"/>
</dbReference>
<dbReference type="FunFam" id="1.10.10.10:FF:000001">
    <property type="entry name" value="LysR family transcriptional regulator"/>
    <property type="match status" value="1"/>
</dbReference>
<sequence length="289" mass="30702">MEYFVAVAEERSFSRGAERVRVVQSAVSTSVAKLERELDMQLLDRSRNRIALTPAGAAFLAEARSTLAAARRAKNSVARYREQLSGSVDLGTLMSSGPLDLPAALGRFHARYPLVSVRLRQSVAGTAGHLAAVADGSLDLALVSASRAPANVALQPIAHEPMVLLCRPDHRLAGRRQIHLADLAEETVVRFAAGWGIRRQTDEALAAAGIDPDTPYEVSDYDTAVGLVRNELGVTLMPATPASRYADLHPIPVAPAITWTLALATSARSPVSPAAVAMADALLAECRPS</sequence>
<dbReference type="CDD" id="cd08436">
    <property type="entry name" value="PBP2_LTTR_like_3"/>
    <property type="match status" value="1"/>
</dbReference>
<evidence type="ECO:0000313" key="7">
    <source>
        <dbReference type="Proteomes" id="UP000199529"/>
    </source>
</evidence>
<keyword evidence="3 6" id="KW-0238">DNA-binding</keyword>
<dbReference type="SUPFAM" id="SSF46785">
    <property type="entry name" value="Winged helix' DNA-binding domain"/>
    <property type="match status" value="1"/>
</dbReference>
<evidence type="ECO:0000256" key="4">
    <source>
        <dbReference type="ARBA" id="ARBA00023163"/>
    </source>
</evidence>
<feature type="domain" description="HTH lysR-type" evidence="5">
    <location>
        <begin position="1"/>
        <end position="53"/>
    </location>
</feature>
<proteinExistence type="inferred from homology"/>
<dbReference type="Proteomes" id="UP000199529">
    <property type="component" value="Unassembled WGS sequence"/>
</dbReference>
<dbReference type="InterPro" id="IPR050950">
    <property type="entry name" value="HTH-type_LysR_regulators"/>
</dbReference>
<accession>A0A1H3N9J9</accession>
<dbReference type="PANTHER" id="PTHR30419">
    <property type="entry name" value="HTH-TYPE TRANSCRIPTIONAL REGULATOR YBHD"/>
    <property type="match status" value="1"/>
</dbReference>
<dbReference type="InterPro" id="IPR036390">
    <property type="entry name" value="WH_DNA-bd_sf"/>
</dbReference>
<dbReference type="Pfam" id="PF03466">
    <property type="entry name" value="LysR_substrate"/>
    <property type="match status" value="1"/>
</dbReference>
<protein>
    <submittedName>
        <fullName evidence="6">DNA-binding transcriptional regulator, LysR family</fullName>
    </submittedName>
</protein>
<dbReference type="GO" id="GO:0003700">
    <property type="term" value="F:DNA-binding transcription factor activity"/>
    <property type="evidence" value="ECO:0007669"/>
    <property type="project" value="InterPro"/>
</dbReference>
<dbReference type="GO" id="GO:0005829">
    <property type="term" value="C:cytosol"/>
    <property type="evidence" value="ECO:0007669"/>
    <property type="project" value="TreeGrafter"/>
</dbReference>
<dbReference type="PRINTS" id="PR00039">
    <property type="entry name" value="HTHLYSR"/>
</dbReference>
<dbReference type="STRING" id="418495.SAMN05216215_103718"/>
<dbReference type="AlphaFoldDB" id="A0A1H3N9J9"/>
<reference evidence="7" key="1">
    <citation type="submission" date="2016-10" db="EMBL/GenBank/DDBJ databases">
        <authorList>
            <person name="Varghese N."/>
            <person name="Submissions S."/>
        </authorList>
    </citation>
    <scope>NUCLEOTIDE SEQUENCE [LARGE SCALE GENOMIC DNA]</scope>
    <source>
        <strain evidence="7">CGMCC 4.3530</strain>
    </source>
</reference>